<evidence type="ECO:0000256" key="1">
    <source>
        <dbReference type="SAM" id="MobiDB-lite"/>
    </source>
</evidence>
<dbReference type="EMBL" id="KN819335">
    <property type="protein sequence ID" value="KIJ15913.1"/>
    <property type="molecule type" value="Genomic_DNA"/>
</dbReference>
<organism evidence="2 3">
    <name type="scientific">Paxillus involutus ATCC 200175</name>
    <dbReference type="NCBI Taxonomy" id="664439"/>
    <lineage>
        <taxon>Eukaryota</taxon>
        <taxon>Fungi</taxon>
        <taxon>Dikarya</taxon>
        <taxon>Basidiomycota</taxon>
        <taxon>Agaricomycotina</taxon>
        <taxon>Agaricomycetes</taxon>
        <taxon>Agaricomycetidae</taxon>
        <taxon>Boletales</taxon>
        <taxon>Paxilineae</taxon>
        <taxon>Paxillaceae</taxon>
        <taxon>Paxillus</taxon>
    </lineage>
</organism>
<feature type="compositionally biased region" description="Low complexity" evidence="1">
    <location>
        <begin position="122"/>
        <end position="144"/>
    </location>
</feature>
<feature type="compositionally biased region" description="Polar residues" evidence="1">
    <location>
        <begin position="110"/>
        <end position="121"/>
    </location>
</feature>
<protein>
    <submittedName>
        <fullName evidence="2">Uncharacterized protein</fullName>
    </submittedName>
</protein>
<proteinExistence type="predicted"/>
<sequence>MDSDPRVSKPRLPKPYTEEQLSFLRSHIGGFETRTRGHVRGDAKKFALDRANDFLLRFGLPPDLQGAEEAEPRFREQIYNWYKNTVGRARRKLEGRTRPKKSSDKASPANAHNTITWSPNLATPTTVPYATPTETASAEASSSTQPIPPTQASTQLQFSFQSNVSIPVPVPSASVIAHNVTPTTLREAFLAHTMNPATLSSFIESYVLSHPSPTPLTAIIHSLFNAVTSLSISASSPTASNTDTIFSILQRFIAACQYFPSTLVHADVSGPLAGHRALQIALRRSSVWSPLSASSGHTSIADEMERIAADRQRRKDHIQWAHIHAAALELRMLSSGYHHRTAASDMGYGAPPPSGQTFSEMMVRDAVWESDEVEWVAGIIVLRAIIRTGCITRKAEYEQLLGTYERRWKEIKDEARQALVTEVLLGARDDLVRLDETRVT</sequence>
<reference evidence="3" key="2">
    <citation type="submission" date="2015-01" db="EMBL/GenBank/DDBJ databases">
        <title>Evolutionary Origins and Diversification of the Mycorrhizal Mutualists.</title>
        <authorList>
            <consortium name="DOE Joint Genome Institute"/>
            <consortium name="Mycorrhizal Genomics Consortium"/>
            <person name="Kohler A."/>
            <person name="Kuo A."/>
            <person name="Nagy L.G."/>
            <person name="Floudas D."/>
            <person name="Copeland A."/>
            <person name="Barry K.W."/>
            <person name="Cichocki N."/>
            <person name="Veneault-Fourrey C."/>
            <person name="LaButti K."/>
            <person name="Lindquist E.A."/>
            <person name="Lipzen A."/>
            <person name="Lundell T."/>
            <person name="Morin E."/>
            <person name="Murat C."/>
            <person name="Riley R."/>
            <person name="Ohm R."/>
            <person name="Sun H."/>
            <person name="Tunlid A."/>
            <person name="Henrissat B."/>
            <person name="Grigoriev I.V."/>
            <person name="Hibbett D.S."/>
            <person name="Martin F."/>
        </authorList>
    </citation>
    <scope>NUCLEOTIDE SEQUENCE [LARGE SCALE GENOMIC DNA]</scope>
    <source>
        <strain evidence="3">ATCC 200175</strain>
    </source>
</reference>
<dbReference type="HOGENOM" id="CLU_630150_0_0_1"/>
<reference evidence="2 3" key="1">
    <citation type="submission" date="2014-06" db="EMBL/GenBank/DDBJ databases">
        <authorList>
            <consortium name="DOE Joint Genome Institute"/>
            <person name="Kuo A."/>
            <person name="Kohler A."/>
            <person name="Nagy L.G."/>
            <person name="Floudas D."/>
            <person name="Copeland A."/>
            <person name="Barry K.W."/>
            <person name="Cichocki N."/>
            <person name="Veneault-Fourrey C."/>
            <person name="LaButti K."/>
            <person name="Lindquist E.A."/>
            <person name="Lipzen A."/>
            <person name="Lundell T."/>
            <person name="Morin E."/>
            <person name="Murat C."/>
            <person name="Sun H."/>
            <person name="Tunlid A."/>
            <person name="Henrissat B."/>
            <person name="Grigoriev I.V."/>
            <person name="Hibbett D.S."/>
            <person name="Martin F."/>
            <person name="Nordberg H.P."/>
            <person name="Cantor M.N."/>
            <person name="Hua S.X."/>
        </authorList>
    </citation>
    <scope>NUCLEOTIDE SEQUENCE [LARGE SCALE GENOMIC DNA]</scope>
    <source>
        <strain evidence="2 3">ATCC 200175</strain>
    </source>
</reference>
<dbReference type="Proteomes" id="UP000053647">
    <property type="component" value="Unassembled WGS sequence"/>
</dbReference>
<evidence type="ECO:0000313" key="3">
    <source>
        <dbReference type="Proteomes" id="UP000053647"/>
    </source>
</evidence>
<name>A0A0C9TZP3_PAXIN</name>
<evidence type="ECO:0000313" key="2">
    <source>
        <dbReference type="EMBL" id="KIJ15913.1"/>
    </source>
</evidence>
<dbReference type="AlphaFoldDB" id="A0A0C9TZP3"/>
<gene>
    <name evidence="2" type="ORF">PAXINDRAFT_176392</name>
</gene>
<dbReference type="OrthoDB" id="4980495at2759"/>
<feature type="compositionally biased region" description="Basic and acidic residues" evidence="1">
    <location>
        <begin position="92"/>
        <end position="104"/>
    </location>
</feature>
<keyword evidence="3" id="KW-1185">Reference proteome</keyword>
<feature type="region of interest" description="Disordered" evidence="1">
    <location>
        <begin position="90"/>
        <end position="152"/>
    </location>
</feature>
<accession>A0A0C9TZP3</accession>